<sequence>MCKFWRIFRMMQAARDPSPSPEPKGRWRGGRLARSLGSASGRHRIASGGSVQQPRRWLASAPLPCRSWAARRWGPAAGNCGNIRRQQAEPPKEEDPWCRRHPTRVGPERRRTNLTNCHHRLISSRPRSSNSSISISSKGPKQAAAAAKGTTAPWIRTLTLLPLLLDVVKKMCVSECFHPVVCSTRVSLRFCPLVERRRKVTQSIIYTKFAEDAWIHYHMDYIDHSL</sequence>
<feature type="compositionally biased region" description="Basic and acidic residues" evidence="1">
    <location>
        <begin position="86"/>
        <end position="98"/>
    </location>
</feature>
<organism evidence="2 3">
    <name type="scientific">Caerostris extrusa</name>
    <name type="common">Bark spider</name>
    <name type="synonym">Caerostris bankana</name>
    <dbReference type="NCBI Taxonomy" id="172846"/>
    <lineage>
        <taxon>Eukaryota</taxon>
        <taxon>Metazoa</taxon>
        <taxon>Ecdysozoa</taxon>
        <taxon>Arthropoda</taxon>
        <taxon>Chelicerata</taxon>
        <taxon>Arachnida</taxon>
        <taxon>Araneae</taxon>
        <taxon>Araneomorphae</taxon>
        <taxon>Entelegynae</taxon>
        <taxon>Araneoidea</taxon>
        <taxon>Araneidae</taxon>
        <taxon>Caerostris</taxon>
    </lineage>
</organism>
<keyword evidence="3" id="KW-1185">Reference proteome</keyword>
<feature type="region of interest" description="Disordered" evidence="1">
    <location>
        <begin position="79"/>
        <end position="114"/>
    </location>
</feature>
<reference evidence="2 3" key="1">
    <citation type="submission" date="2021-06" db="EMBL/GenBank/DDBJ databases">
        <title>Caerostris extrusa draft genome.</title>
        <authorList>
            <person name="Kono N."/>
            <person name="Arakawa K."/>
        </authorList>
    </citation>
    <scope>NUCLEOTIDE SEQUENCE [LARGE SCALE GENOMIC DNA]</scope>
</reference>
<feature type="region of interest" description="Disordered" evidence="1">
    <location>
        <begin position="14"/>
        <end position="53"/>
    </location>
</feature>
<comment type="caution">
    <text evidence="2">The sequence shown here is derived from an EMBL/GenBank/DDBJ whole genome shotgun (WGS) entry which is preliminary data.</text>
</comment>
<evidence type="ECO:0000256" key="1">
    <source>
        <dbReference type="SAM" id="MobiDB-lite"/>
    </source>
</evidence>
<name>A0AAV4QSD4_CAEEX</name>
<accession>A0AAV4QSD4</accession>
<gene>
    <name evidence="2" type="ORF">CEXT_386151</name>
</gene>
<evidence type="ECO:0000313" key="2">
    <source>
        <dbReference type="EMBL" id="GIY11015.1"/>
    </source>
</evidence>
<evidence type="ECO:0000313" key="3">
    <source>
        <dbReference type="Proteomes" id="UP001054945"/>
    </source>
</evidence>
<dbReference type="AlphaFoldDB" id="A0AAV4QSD4"/>
<dbReference type="Proteomes" id="UP001054945">
    <property type="component" value="Unassembled WGS sequence"/>
</dbReference>
<protein>
    <submittedName>
        <fullName evidence="2">Uncharacterized protein</fullName>
    </submittedName>
</protein>
<proteinExistence type="predicted"/>
<dbReference type="EMBL" id="BPLR01006593">
    <property type="protein sequence ID" value="GIY11015.1"/>
    <property type="molecule type" value="Genomic_DNA"/>
</dbReference>
<feature type="region of interest" description="Disordered" evidence="1">
    <location>
        <begin position="123"/>
        <end position="142"/>
    </location>
</feature>